<proteinExistence type="inferred from homology"/>
<keyword evidence="5" id="KW-0210">Decarboxylase</keyword>
<dbReference type="UniPathway" id="UPA00070">
    <property type="reaction ID" value="UER00120"/>
</dbReference>
<accession>A0A382Q0F4</accession>
<dbReference type="NCBIfam" id="NF001273">
    <property type="entry name" value="PRK00230.1"/>
    <property type="match status" value="1"/>
</dbReference>
<dbReference type="InterPro" id="IPR013785">
    <property type="entry name" value="Aldolase_TIM"/>
</dbReference>
<dbReference type="GO" id="GO:0006207">
    <property type="term" value="P:'de novo' pyrimidine nucleobase biosynthetic process"/>
    <property type="evidence" value="ECO:0007669"/>
    <property type="project" value="InterPro"/>
</dbReference>
<dbReference type="GO" id="GO:0004590">
    <property type="term" value="F:orotidine-5'-phosphate decarboxylase activity"/>
    <property type="evidence" value="ECO:0007669"/>
    <property type="project" value="UniProtKB-EC"/>
</dbReference>
<dbReference type="PANTHER" id="PTHR32119:SF2">
    <property type="entry name" value="OROTIDINE 5'-PHOSPHATE DECARBOXYLASE"/>
    <property type="match status" value="1"/>
</dbReference>
<evidence type="ECO:0000256" key="5">
    <source>
        <dbReference type="ARBA" id="ARBA00022793"/>
    </source>
</evidence>
<evidence type="ECO:0000256" key="6">
    <source>
        <dbReference type="ARBA" id="ARBA00022975"/>
    </source>
</evidence>
<dbReference type="Pfam" id="PF00215">
    <property type="entry name" value="OMPdecase"/>
    <property type="match status" value="1"/>
</dbReference>
<dbReference type="GO" id="GO:0005829">
    <property type="term" value="C:cytosol"/>
    <property type="evidence" value="ECO:0007669"/>
    <property type="project" value="TreeGrafter"/>
</dbReference>
<protein>
    <recommendedName>
        <fullName evidence="4">Orotidine 5'-phosphate decarboxylase</fullName>
        <ecNumber evidence="3">4.1.1.23</ecNumber>
    </recommendedName>
    <alternativeName>
        <fullName evidence="8">OMP decarboxylase</fullName>
    </alternativeName>
</protein>
<dbReference type="NCBIfam" id="TIGR01740">
    <property type="entry name" value="pyrF"/>
    <property type="match status" value="1"/>
</dbReference>
<dbReference type="HAMAP" id="MF_01200_B">
    <property type="entry name" value="OMPdecase_type1_B"/>
    <property type="match status" value="1"/>
</dbReference>
<dbReference type="InterPro" id="IPR047596">
    <property type="entry name" value="OMPdecase_bac"/>
</dbReference>
<dbReference type="InterPro" id="IPR011060">
    <property type="entry name" value="RibuloseP-bd_barrel"/>
</dbReference>
<dbReference type="SUPFAM" id="SSF51366">
    <property type="entry name" value="Ribulose-phoshate binding barrel"/>
    <property type="match status" value="1"/>
</dbReference>
<organism evidence="10">
    <name type="scientific">marine metagenome</name>
    <dbReference type="NCBI Taxonomy" id="408172"/>
    <lineage>
        <taxon>unclassified sequences</taxon>
        <taxon>metagenomes</taxon>
        <taxon>ecological metagenomes</taxon>
    </lineage>
</organism>
<reference evidence="10" key="1">
    <citation type="submission" date="2018-05" db="EMBL/GenBank/DDBJ databases">
        <authorList>
            <person name="Lanie J.A."/>
            <person name="Ng W.-L."/>
            <person name="Kazmierczak K.M."/>
            <person name="Andrzejewski T.M."/>
            <person name="Davidsen T.M."/>
            <person name="Wayne K.J."/>
            <person name="Tettelin H."/>
            <person name="Glass J.I."/>
            <person name="Rusch D."/>
            <person name="Podicherti R."/>
            <person name="Tsui H.-C.T."/>
            <person name="Winkler M.E."/>
        </authorList>
    </citation>
    <scope>NUCLEOTIDE SEQUENCE</scope>
</reference>
<dbReference type="InterPro" id="IPR018089">
    <property type="entry name" value="OMPdecase_AS"/>
</dbReference>
<keyword evidence="6" id="KW-0665">Pyrimidine biosynthesis</keyword>
<evidence type="ECO:0000256" key="4">
    <source>
        <dbReference type="ARBA" id="ARBA00021923"/>
    </source>
</evidence>
<evidence type="ECO:0000256" key="3">
    <source>
        <dbReference type="ARBA" id="ARBA00012321"/>
    </source>
</evidence>
<dbReference type="PROSITE" id="PS00156">
    <property type="entry name" value="OMPDECASE"/>
    <property type="match status" value="1"/>
</dbReference>
<dbReference type="Gene3D" id="3.20.20.70">
    <property type="entry name" value="Aldolase class I"/>
    <property type="match status" value="1"/>
</dbReference>
<dbReference type="EC" id="4.1.1.23" evidence="3"/>
<evidence type="ECO:0000313" key="10">
    <source>
        <dbReference type="EMBL" id="SVC79083.1"/>
    </source>
</evidence>
<gene>
    <name evidence="10" type="ORF">METZ01_LOCUS331937</name>
</gene>
<evidence type="ECO:0000256" key="8">
    <source>
        <dbReference type="ARBA" id="ARBA00033428"/>
    </source>
</evidence>
<dbReference type="FunFam" id="3.20.20.70:FF:000015">
    <property type="entry name" value="Orotidine 5'-phosphate decarboxylase"/>
    <property type="match status" value="1"/>
</dbReference>
<evidence type="ECO:0000259" key="9">
    <source>
        <dbReference type="SMART" id="SM00934"/>
    </source>
</evidence>
<dbReference type="InterPro" id="IPR001754">
    <property type="entry name" value="OMPdeCOase_dom"/>
</dbReference>
<name>A0A382Q0F4_9ZZZZ</name>
<dbReference type="GO" id="GO:0044205">
    <property type="term" value="P:'de novo' UMP biosynthetic process"/>
    <property type="evidence" value="ECO:0007669"/>
    <property type="project" value="UniProtKB-UniPathway"/>
</dbReference>
<evidence type="ECO:0000256" key="2">
    <source>
        <dbReference type="ARBA" id="ARBA00011738"/>
    </source>
</evidence>
<dbReference type="CDD" id="cd04725">
    <property type="entry name" value="OMP_decarboxylase_like"/>
    <property type="match status" value="1"/>
</dbReference>
<dbReference type="InterPro" id="IPR014732">
    <property type="entry name" value="OMPdecase"/>
</dbReference>
<keyword evidence="7" id="KW-0456">Lyase</keyword>
<evidence type="ECO:0000256" key="1">
    <source>
        <dbReference type="ARBA" id="ARBA00004861"/>
    </source>
</evidence>
<dbReference type="PANTHER" id="PTHR32119">
    <property type="entry name" value="OROTIDINE 5'-PHOSPHATE DECARBOXYLASE"/>
    <property type="match status" value="1"/>
</dbReference>
<comment type="subunit">
    <text evidence="2">Homodimer.</text>
</comment>
<dbReference type="SMART" id="SM00934">
    <property type="entry name" value="OMPdecase"/>
    <property type="match status" value="1"/>
</dbReference>
<sequence>MKNPIIVALDMSFPDAIDTANKLDPSNCKLKVGSQLFSSEGPRIIEEFTKLGFEIFLDLKFHDIPNTVSRSIKELKDLKIWMINVHASGGAEMLKSAVEALSEFKSRPILLGVTVLTSLNNLLLKEVGIKFDINSQVLNLAQLSKANGLDGVVCSPNELVLLRRKLGDDFVLVTPGVRSEKGVKVDDQKRTATFKEALQRGADFVVIGREITRNKNPMEALGALLKEMESIN</sequence>
<evidence type="ECO:0000256" key="7">
    <source>
        <dbReference type="ARBA" id="ARBA00023239"/>
    </source>
</evidence>
<dbReference type="EMBL" id="UINC01111112">
    <property type="protein sequence ID" value="SVC79083.1"/>
    <property type="molecule type" value="Genomic_DNA"/>
</dbReference>
<feature type="domain" description="Orotidine 5'-phosphate decarboxylase" evidence="9">
    <location>
        <begin position="4"/>
        <end position="224"/>
    </location>
</feature>
<comment type="pathway">
    <text evidence="1">Pyrimidine metabolism; UMP biosynthesis via de novo pathway; UMP from orotate: step 2/2.</text>
</comment>
<dbReference type="AlphaFoldDB" id="A0A382Q0F4"/>